<evidence type="ECO:0000313" key="2">
    <source>
        <dbReference type="EMBL" id="AIR09814.1"/>
    </source>
</evidence>
<evidence type="ECO:0000259" key="1">
    <source>
        <dbReference type="Pfam" id="PF14690"/>
    </source>
</evidence>
<dbReference type="Pfam" id="PF14690">
    <property type="entry name" value="Zn_ribbon_ISL3"/>
    <property type="match status" value="1"/>
</dbReference>
<feature type="domain" description="Transposase IS204/IS1001/IS1096/IS1165 zinc-finger" evidence="1">
    <location>
        <begin position="49"/>
        <end position="92"/>
    </location>
</feature>
<dbReference type="KEGG" id="lsj:LSJ_0043"/>
<accession>A0A089Q9T3</accession>
<dbReference type="Proteomes" id="UP000029488">
    <property type="component" value="Chromosome"/>
</dbReference>
<dbReference type="EMBL" id="CP007646">
    <property type="protein sequence ID" value="AIR09814.1"/>
    <property type="molecule type" value="Genomic_DNA"/>
</dbReference>
<name>A0A089Q9T3_9LACO</name>
<reference evidence="2 3" key="1">
    <citation type="journal article" date="2014" name="BMC Genomics">
        <title>Unusual genome complexity in Lactobacillus salivarius JCM1046.</title>
        <authorList>
            <person name="Raftis E.J."/>
            <person name="Forde B.M."/>
            <person name="Claesson M.J."/>
            <person name="O'Toole P.W."/>
        </authorList>
    </citation>
    <scope>NUCLEOTIDE SEQUENCE [LARGE SCALE GENOMIC DNA]</scope>
    <source>
        <strain evidence="2 3">JCM1046</strain>
    </source>
</reference>
<dbReference type="AlphaFoldDB" id="A0A089Q9T3"/>
<gene>
    <name evidence="2" type="ORF">LSJ_0043</name>
</gene>
<organism evidence="2 3">
    <name type="scientific">Ligilactobacillus salivarius</name>
    <dbReference type="NCBI Taxonomy" id="1624"/>
    <lineage>
        <taxon>Bacteria</taxon>
        <taxon>Bacillati</taxon>
        <taxon>Bacillota</taxon>
        <taxon>Bacilli</taxon>
        <taxon>Lactobacillales</taxon>
        <taxon>Lactobacillaceae</taxon>
        <taxon>Ligilactobacillus</taxon>
    </lineage>
</organism>
<sequence>MDNNIKLLLGITDPNLTIDSKYQYTSYIEEKIIKNSKALLCHLYLSYPMYCPNCKTLMLHNGTKVVNNVHLSSAGKKLVLSIRKQKYLCPECKKTATAKFKDTNYHDHFSNAVKAKLVRDLSLSRPMCEIAADSLTSSNTIIRSLESVENNF</sequence>
<protein>
    <recommendedName>
        <fullName evidence="1">Transposase IS204/IS1001/IS1096/IS1165 zinc-finger domain-containing protein</fullName>
    </recommendedName>
</protein>
<evidence type="ECO:0000313" key="3">
    <source>
        <dbReference type="Proteomes" id="UP000029488"/>
    </source>
</evidence>
<proteinExistence type="predicted"/>
<dbReference type="InterPro" id="IPR029261">
    <property type="entry name" value="Transposase_Znf"/>
</dbReference>